<reference evidence="3" key="1">
    <citation type="submission" date="2017-04" db="EMBL/GenBank/DDBJ databases">
        <title>Function of individual gut microbiota members based on whole genome sequencing of pure cultures obtained from chicken caecum.</title>
        <authorList>
            <person name="Medvecky M."/>
            <person name="Cejkova D."/>
            <person name="Polansky O."/>
            <person name="Karasova D."/>
            <person name="Kubasova T."/>
            <person name="Cizek A."/>
            <person name="Rychlik I."/>
        </authorList>
    </citation>
    <scope>NUCLEOTIDE SEQUENCE [LARGE SCALE GENOMIC DNA]</scope>
    <source>
        <strain evidence="3">An273</strain>
    </source>
</reference>
<evidence type="ECO:0000313" key="3">
    <source>
        <dbReference type="Proteomes" id="UP000196368"/>
    </source>
</evidence>
<feature type="chain" id="PRO_5013096544" description="Haem-binding uptake Tiki superfamily ChaN domain-containing protein" evidence="1">
    <location>
        <begin position="24"/>
        <end position="449"/>
    </location>
</feature>
<keyword evidence="3" id="KW-1185">Reference proteome</keyword>
<dbReference type="Proteomes" id="UP000196368">
    <property type="component" value="Unassembled WGS sequence"/>
</dbReference>
<organism evidence="2 3">
    <name type="scientific">Candidatus Avelusimicrobium gallicola</name>
    <dbReference type="NCBI Taxonomy" id="2562704"/>
    <lineage>
        <taxon>Bacteria</taxon>
        <taxon>Pseudomonadati</taxon>
        <taxon>Elusimicrobiota</taxon>
        <taxon>Elusimicrobia</taxon>
        <taxon>Elusimicrobiales</taxon>
        <taxon>Elusimicrobiaceae</taxon>
        <taxon>Candidatus Avelusimicrobium</taxon>
    </lineage>
</organism>
<proteinExistence type="predicted"/>
<gene>
    <name evidence="2" type="ORF">B5F75_04110</name>
</gene>
<protein>
    <recommendedName>
        <fullName evidence="4">Haem-binding uptake Tiki superfamily ChaN domain-containing protein</fullName>
    </recommendedName>
</protein>
<name>A0A1Y4DJB3_9BACT</name>
<evidence type="ECO:0000256" key="1">
    <source>
        <dbReference type="SAM" id="SignalP"/>
    </source>
</evidence>
<evidence type="ECO:0000313" key="2">
    <source>
        <dbReference type="EMBL" id="OUO57038.1"/>
    </source>
</evidence>
<accession>A0A1Y4DJB3</accession>
<comment type="caution">
    <text evidence="2">The sequence shown here is derived from an EMBL/GenBank/DDBJ whole genome shotgun (WGS) entry which is preliminary data.</text>
</comment>
<feature type="signal peptide" evidence="1">
    <location>
        <begin position="1"/>
        <end position="23"/>
    </location>
</feature>
<dbReference type="EMBL" id="NFJD01000002">
    <property type="protein sequence ID" value="OUO57038.1"/>
    <property type="molecule type" value="Genomic_DNA"/>
</dbReference>
<dbReference type="AlphaFoldDB" id="A0A1Y4DJB3"/>
<evidence type="ECO:0008006" key="4">
    <source>
        <dbReference type="Google" id="ProtNLM"/>
    </source>
</evidence>
<keyword evidence="1" id="KW-0732">Signal</keyword>
<sequence>MVNAEMRKIILFLVFCLALPAAAQKNMLPAAKAVVGKTALQTAVKTPALPALATGAAFALPAGQGAPVSRHFTLKDLFSAQTGASDASAGLLKSFSARGYERELKENDLQQLQKFINTYAEIERLKTTYSSFDYAQLFSTSFFHMTVFSPLAIQNNQIVLHTLNHYIQKMKWLQQNTNLAKEAFVKGADPQHQPQGAEGGSNVFAQLARQLSQEKLIMLGEYHFVPAFQRAVVNLVLTLKKQNPNRRVVLFTEFIPLPKEKSGNGQTLATYYKHFTAPEIQPLAATDQRLFLYAPSLFRQLIKHQVEVYPLEDTRQFALLAKETSGSLDAPVITTARNKSWVRVMAAKMAEIRQTDPDALFIVYAGQAHTSWLSPMALPKFFAAEKPVVVELALNRLLDHTSLKILWPSDDPLFINPPLHPSFFSWQGEDSRQLANCSGFDYLLVVPGE</sequence>